<dbReference type="Proteomes" id="UP000317650">
    <property type="component" value="Chromosome 7"/>
</dbReference>
<comment type="caution">
    <text evidence="1">The sequence shown here is derived from an EMBL/GenBank/DDBJ whole genome shotgun (WGS) entry which is preliminary data.</text>
</comment>
<evidence type="ECO:0000313" key="2">
    <source>
        <dbReference type="Proteomes" id="UP000317650"/>
    </source>
</evidence>
<sequence>MVKGVMHRARDALPAPLTSLRRSKDDEVIWYSCYIYILGSKMTRTKNGVIGQLTHQTRVVTFDIRADLAFGQGERARVGKGYPWIESRTHHGVEPPLS</sequence>
<gene>
    <name evidence="1" type="ORF">C4D60_Mb07t10970</name>
</gene>
<dbReference type="EMBL" id="PYDT01000005">
    <property type="protein sequence ID" value="THU60281.1"/>
    <property type="molecule type" value="Genomic_DNA"/>
</dbReference>
<name>A0A4S8JEP1_MUSBA</name>
<reference evidence="1 2" key="1">
    <citation type="journal article" date="2019" name="Nat. Plants">
        <title>Genome sequencing of Musa balbisiana reveals subgenome evolution and function divergence in polyploid bananas.</title>
        <authorList>
            <person name="Yao X."/>
        </authorList>
    </citation>
    <scope>NUCLEOTIDE SEQUENCE [LARGE SCALE GENOMIC DNA]</scope>
    <source>
        <strain evidence="2">cv. DH-PKW</strain>
        <tissue evidence="1">Leaves</tissue>
    </source>
</reference>
<keyword evidence="2" id="KW-1185">Reference proteome</keyword>
<dbReference type="AlphaFoldDB" id="A0A4S8JEP1"/>
<accession>A0A4S8JEP1</accession>
<proteinExistence type="predicted"/>
<organism evidence="1 2">
    <name type="scientific">Musa balbisiana</name>
    <name type="common">Banana</name>
    <dbReference type="NCBI Taxonomy" id="52838"/>
    <lineage>
        <taxon>Eukaryota</taxon>
        <taxon>Viridiplantae</taxon>
        <taxon>Streptophyta</taxon>
        <taxon>Embryophyta</taxon>
        <taxon>Tracheophyta</taxon>
        <taxon>Spermatophyta</taxon>
        <taxon>Magnoliopsida</taxon>
        <taxon>Liliopsida</taxon>
        <taxon>Zingiberales</taxon>
        <taxon>Musaceae</taxon>
        <taxon>Musa</taxon>
    </lineage>
</organism>
<protein>
    <submittedName>
        <fullName evidence="1">Uncharacterized protein</fullName>
    </submittedName>
</protein>
<evidence type="ECO:0000313" key="1">
    <source>
        <dbReference type="EMBL" id="THU60281.1"/>
    </source>
</evidence>